<keyword evidence="2" id="KW-1185">Reference proteome</keyword>
<evidence type="ECO:0000313" key="2">
    <source>
        <dbReference type="Proteomes" id="UP000002654"/>
    </source>
</evidence>
<dbReference type="eggNOG" id="arCOG03750">
    <property type="taxonomic scope" value="Archaea"/>
</dbReference>
<name>G4RPV2_THETK</name>
<reference evidence="1 2" key="1">
    <citation type="journal article" date="2011" name="PLoS ONE">
        <title>The complete genome sequence of Thermoproteus tenax: a physiologically versatile member of the Crenarchaeota.</title>
        <authorList>
            <person name="Siebers B."/>
            <person name="Zaparty M."/>
            <person name="Raddatz G."/>
            <person name="Tjaden B."/>
            <person name="Albers S.V."/>
            <person name="Bell S.D."/>
            <person name="Blombach F."/>
            <person name="Kletzin A."/>
            <person name="Kyrpides N."/>
            <person name="Lanz C."/>
            <person name="Plagens A."/>
            <person name="Rampp M."/>
            <person name="Rosinus A."/>
            <person name="von Jan M."/>
            <person name="Makarova K.S."/>
            <person name="Klenk H.P."/>
            <person name="Schuster S.C."/>
            <person name="Hensel R."/>
        </authorList>
    </citation>
    <scope>NUCLEOTIDE SEQUENCE [LARGE SCALE GENOMIC DNA]</scope>
    <source>
        <strain evidence="2">ATCC 35583 / DSM 2078 / JCM 9277 / NBRC 100435 / Kra 1</strain>
    </source>
</reference>
<dbReference type="PATRIC" id="fig|768679.9.peg.955"/>
<accession>G4RPV2</accession>
<dbReference type="OrthoDB" id="27188at2157"/>
<dbReference type="HOGENOM" id="CLU_187360_0_0_2"/>
<gene>
    <name evidence="1" type="ordered locus">TTX_0945</name>
</gene>
<proteinExistence type="predicted"/>
<dbReference type="KEGG" id="ttn:TTX_0945"/>
<evidence type="ECO:0000313" key="1">
    <source>
        <dbReference type="EMBL" id="CCC81597.1"/>
    </source>
</evidence>
<dbReference type="Proteomes" id="UP000002654">
    <property type="component" value="Chromosome"/>
</dbReference>
<organism evidence="1 2">
    <name type="scientific">Thermoproteus tenax (strain ATCC 35583 / DSM 2078 / JCM 9277 / NBRC 100435 / Kra 1)</name>
    <dbReference type="NCBI Taxonomy" id="768679"/>
    <lineage>
        <taxon>Archaea</taxon>
        <taxon>Thermoproteota</taxon>
        <taxon>Thermoprotei</taxon>
        <taxon>Thermoproteales</taxon>
        <taxon>Thermoproteaceae</taxon>
        <taxon>Thermoproteus</taxon>
    </lineage>
</organism>
<dbReference type="RefSeq" id="WP_014126853.1">
    <property type="nucleotide sequence ID" value="NC_016070.1"/>
</dbReference>
<dbReference type="AlphaFoldDB" id="G4RPV2"/>
<sequence>MFWVLSNKREGRVFVTGRLRDVDRLVQAGWNIEYKSRSWDKAYRAALLMAEARELIVEWYLEDEVNWKKKKLARFQSIR</sequence>
<dbReference type="EMBL" id="FN869859">
    <property type="protein sequence ID" value="CCC81597.1"/>
    <property type="molecule type" value="Genomic_DNA"/>
</dbReference>
<protein>
    <submittedName>
        <fullName evidence="1">Uncharacterized protein</fullName>
    </submittedName>
</protein>
<dbReference type="PaxDb" id="768679-TTX_0945"/>
<dbReference type="GeneID" id="11261838"/>